<keyword evidence="1" id="KW-0472">Membrane</keyword>
<organism evidence="2">
    <name type="scientific">marine sediment metagenome</name>
    <dbReference type="NCBI Taxonomy" id="412755"/>
    <lineage>
        <taxon>unclassified sequences</taxon>
        <taxon>metagenomes</taxon>
        <taxon>ecological metagenomes</taxon>
    </lineage>
</organism>
<name>X0WNU5_9ZZZZ</name>
<keyword evidence="1" id="KW-1133">Transmembrane helix</keyword>
<dbReference type="EMBL" id="BARS01037440">
    <property type="protein sequence ID" value="GAG26183.1"/>
    <property type="molecule type" value="Genomic_DNA"/>
</dbReference>
<feature type="transmembrane region" description="Helical" evidence="1">
    <location>
        <begin position="6"/>
        <end position="25"/>
    </location>
</feature>
<dbReference type="AlphaFoldDB" id="X0WNU5"/>
<comment type="caution">
    <text evidence="2">The sequence shown here is derived from an EMBL/GenBank/DDBJ whole genome shotgun (WGS) entry which is preliminary data.</text>
</comment>
<evidence type="ECO:0000313" key="2">
    <source>
        <dbReference type="EMBL" id="GAG26183.1"/>
    </source>
</evidence>
<gene>
    <name evidence="2" type="ORF">S01H1_57412</name>
</gene>
<accession>X0WNU5</accession>
<proteinExistence type="predicted"/>
<reference evidence="2" key="1">
    <citation type="journal article" date="2014" name="Front. Microbiol.">
        <title>High frequency of phylogenetically diverse reductive dehalogenase-homologous genes in deep subseafloor sedimentary metagenomes.</title>
        <authorList>
            <person name="Kawai M."/>
            <person name="Futagami T."/>
            <person name="Toyoda A."/>
            <person name="Takaki Y."/>
            <person name="Nishi S."/>
            <person name="Hori S."/>
            <person name="Arai W."/>
            <person name="Tsubouchi T."/>
            <person name="Morono Y."/>
            <person name="Uchiyama I."/>
            <person name="Ito T."/>
            <person name="Fujiyama A."/>
            <person name="Inagaki F."/>
            <person name="Takami H."/>
        </authorList>
    </citation>
    <scope>NUCLEOTIDE SEQUENCE</scope>
    <source>
        <strain evidence="2">Expedition CK06-06</strain>
    </source>
</reference>
<sequence length="65" mass="7211">MNGWDSLLYGVISVWSGLVFLGLAATEIDLSERGIASFEEQERKAYQRRLEAAQSQRPPQAEVAA</sequence>
<keyword evidence="1" id="KW-0812">Transmembrane</keyword>
<protein>
    <submittedName>
        <fullName evidence="2">Uncharacterized protein</fullName>
    </submittedName>
</protein>
<evidence type="ECO:0000256" key="1">
    <source>
        <dbReference type="SAM" id="Phobius"/>
    </source>
</evidence>